<reference evidence="1 2" key="1">
    <citation type="submission" date="2015-05" db="EMBL/GenBank/DDBJ databases">
        <title>A genomic and transcriptomic approach to investigate the blue pigment phenotype in Pseudomonas fluorescens.</title>
        <authorList>
            <person name="Andreani N.A."/>
            <person name="Cardazzo B."/>
        </authorList>
    </citation>
    <scope>NUCLEOTIDE SEQUENCE [LARGE SCALE GENOMIC DNA]</scope>
    <source>
        <strain evidence="1 2">Ps_22</strain>
    </source>
</reference>
<evidence type="ECO:0000313" key="2">
    <source>
        <dbReference type="Proteomes" id="UP000061348"/>
    </source>
</evidence>
<protein>
    <submittedName>
        <fullName evidence="1">Uncharacterized protein</fullName>
    </submittedName>
</protein>
<sequence length="139" mass="14401">MLLELTLRISTGLSAGLTFFQVGKLGMSLGSLPDAVLIAAWTSWAAVSMLFSRVNCRVKRLEPKALLEVIWVMPGMALNCTSRGVATDEAIVSGLAPGSCAVTWMVGNSASGSGATARFGKAIIPSNTNAKVNSRVATG</sequence>
<dbReference type="Proteomes" id="UP000061348">
    <property type="component" value="Unassembled WGS sequence"/>
</dbReference>
<dbReference type="EMBL" id="LCYA01000002">
    <property type="protein sequence ID" value="KWV90165.1"/>
    <property type="molecule type" value="Genomic_DNA"/>
</dbReference>
<comment type="caution">
    <text evidence="1">The sequence shown here is derived from an EMBL/GenBank/DDBJ whole genome shotgun (WGS) entry which is preliminary data.</text>
</comment>
<proteinExistence type="predicted"/>
<evidence type="ECO:0000313" key="1">
    <source>
        <dbReference type="EMBL" id="KWV90165.1"/>
    </source>
</evidence>
<dbReference type="AlphaFoldDB" id="A0A109LMI9"/>
<accession>A0A109LMI9</accession>
<gene>
    <name evidence="1" type="ORF">PFLmoz3_00163</name>
</gene>
<name>A0A109LMI9_PSEFL</name>
<organism evidence="1 2">
    <name type="scientific">Pseudomonas fluorescens</name>
    <dbReference type="NCBI Taxonomy" id="294"/>
    <lineage>
        <taxon>Bacteria</taxon>
        <taxon>Pseudomonadati</taxon>
        <taxon>Pseudomonadota</taxon>
        <taxon>Gammaproteobacteria</taxon>
        <taxon>Pseudomonadales</taxon>
        <taxon>Pseudomonadaceae</taxon>
        <taxon>Pseudomonas</taxon>
    </lineage>
</organism>